<evidence type="ECO:0000256" key="1">
    <source>
        <dbReference type="ARBA" id="ARBA00005061"/>
    </source>
</evidence>
<reference evidence="6 7" key="1">
    <citation type="submission" date="2024-03" db="EMBL/GenBank/DDBJ databases">
        <title>Human intestinal bacterial collection.</title>
        <authorList>
            <person name="Pauvert C."/>
            <person name="Hitch T.C.A."/>
            <person name="Clavel T."/>
        </authorList>
    </citation>
    <scope>NUCLEOTIDE SEQUENCE [LARGE SCALE GENOMIC DNA]</scope>
    <source>
        <strain evidence="6 7">CLA-AA-H255</strain>
    </source>
</reference>
<proteinExistence type="inferred from homology"/>
<dbReference type="RefSeq" id="WP_022502120.1">
    <property type="nucleotide sequence ID" value="NZ_DAWCMB010000389.1"/>
</dbReference>
<dbReference type="NCBIfam" id="TIGR03367">
    <property type="entry name" value="queuosine_QueD"/>
    <property type="match status" value="1"/>
</dbReference>
<keyword evidence="5" id="KW-0479">Metal-binding</keyword>
<evidence type="ECO:0000256" key="3">
    <source>
        <dbReference type="ARBA" id="ARBA00018141"/>
    </source>
</evidence>
<keyword evidence="5 6" id="KW-0456">Lyase</keyword>
<dbReference type="InterPro" id="IPR007115">
    <property type="entry name" value="6-PTP_synth/QueD"/>
</dbReference>
<comment type="cofactor">
    <cofactor evidence="5">
        <name>Zn(2+)</name>
        <dbReference type="ChEBI" id="CHEBI:29105"/>
    </cofactor>
    <text evidence="5">Binds 1 zinc ion per subunit.</text>
</comment>
<evidence type="ECO:0000256" key="5">
    <source>
        <dbReference type="PIRNR" id="PIRNR006113"/>
    </source>
</evidence>
<evidence type="ECO:0000256" key="4">
    <source>
        <dbReference type="ARBA" id="ARBA00048807"/>
    </source>
</evidence>
<accession>A0ABV1BTP0</accession>
<dbReference type="EMBL" id="JBBMER010000002">
    <property type="protein sequence ID" value="MEQ2378843.1"/>
    <property type="molecule type" value="Genomic_DNA"/>
</dbReference>
<dbReference type="GO" id="GO:0070497">
    <property type="term" value="F:6-carboxytetrahydropterin synthase activity"/>
    <property type="evidence" value="ECO:0007669"/>
    <property type="project" value="UniProtKB-EC"/>
</dbReference>
<evidence type="ECO:0000256" key="2">
    <source>
        <dbReference type="ARBA" id="ARBA00008900"/>
    </source>
</evidence>
<dbReference type="Gene3D" id="3.30.479.10">
    <property type="entry name" value="6-pyruvoyl tetrahydropterin synthase/QueD"/>
    <property type="match status" value="1"/>
</dbReference>
<comment type="similarity">
    <text evidence="2 5">Belongs to the PTPS family. QueD subfamily.</text>
</comment>
<sequence>MYTLKTEHSFDAAHFLYGYEGKCSNIHGHRWRVVAEVSSDELETTGQNRGMYVDFGDLKKDLKEIVDYLDHCLIIETGSLKETTLKALQDENFRIIQFAFRPTAENMAKYFYDKMIGRGYRVKQITVYETPNNAASYTQD</sequence>
<comment type="pathway">
    <text evidence="1 5">Purine metabolism; 7-cyano-7-deazaguanine biosynthesis.</text>
</comment>
<name>A0ABV1BTP0_9FIRM</name>
<dbReference type="InterPro" id="IPR038418">
    <property type="entry name" value="6-PTP_synth/QueD_sf"/>
</dbReference>
<protein>
    <recommendedName>
        <fullName evidence="3 5">6-carboxy-5,6,7,8-tetrahydropterin synthase</fullName>
        <ecNumber evidence="5">4.-.-.-</ecNumber>
    </recommendedName>
</protein>
<organism evidence="6 7">
    <name type="scientific">[Lactobacillus] rogosae</name>
    <dbReference type="NCBI Taxonomy" id="706562"/>
    <lineage>
        <taxon>Bacteria</taxon>
        <taxon>Bacillati</taxon>
        <taxon>Bacillota</taxon>
        <taxon>Clostridia</taxon>
        <taxon>Lachnospirales</taxon>
        <taxon>Lachnospiraceae</taxon>
        <taxon>Lachnospira</taxon>
    </lineage>
</organism>
<dbReference type="SUPFAM" id="SSF55620">
    <property type="entry name" value="Tetrahydrobiopterin biosynthesis enzymes-like"/>
    <property type="match status" value="1"/>
</dbReference>
<evidence type="ECO:0000313" key="6">
    <source>
        <dbReference type="EMBL" id="MEQ2378843.1"/>
    </source>
</evidence>
<dbReference type="EC" id="4.-.-.-" evidence="5"/>
<dbReference type="PANTHER" id="PTHR12589">
    <property type="entry name" value="PYRUVOYL TETRAHYDROBIOPTERIN SYNTHASE"/>
    <property type="match status" value="1"/>
</dbReference>
<dbReference type="PANTHER" id="PTHR12589:SF8">
    <property type="entry name" value="6-CARBOXY-5,6,7,8-TETRAHYDROPTERIN SYNTHASE"/>
    <property type="match status" value="1"/>
</dbReference>
<keyword evidence="5" id="KW-0671">Queuosine biosynthesis</keyword>
<evidence type="ECO:0000313" key="7">
    <source>
        <dbReference type="Proteomes" id="UP001442364"/>
    </source>
</evidence>
<comment type="caution">
    <text evidence="6">The sequence shown here is derived from an EMBL/GenBank/DDBJ whole genome shotgun (WGS) entry which is preliminary data.</text>
</comment>
<gene>
    <name evidence="6" type="primary">queD</name>
    <name evidence="6" type="ORF">WMO14_02950</name>
</gene>
<dbReference type="Proteomes" id="UP001442364">
    <property type="component" value="Unassembled WGS sequence"/>
</dbReference>
<keyword evidence="5" id="KW-0862">Zinc</keyword>
<dbReference type="PIRSF" id="PIRSF006113">
    <property type="entry name" value="PTP_synth"/>
    <property type="match status" value="1"/>
</dbReference>
<dbReference type="Pfam" id="PF01242">
    <property type="entry name" value="PTPS"/>
    <property type="match status" value="1"/>
</dbReference>
<keyword evidence="7" id="KW-1185">Reference proteome</keyword>
<comment type="catalytic activity">
    <reaction evidence="4 5">
        <text>7,8-dihydroneopterin 3'-triphosphate + H2O = 6-carboxy-5,6,7,8-tetrahydropterin + triphosphate + acetaldehyde + 2 H(+)</text>
        <dbReference type="Rhea" id="RHEA:27966"/>
        <dbReference type="ChEBI" id="CHEBI:15343"/>
        <dbReference type="ChEBI" id="CHEBI:15377"/>
        <dbReference type="ChEBI" id="CHEBI:15378"/>
        <dbReference type="ChEBI" id="CHEBI:18036"/>
        <dbReference type="ChEBI" id="CHEBI:58462"/>
        <dbReference type="ChEBI" id="CHEBI:61032"/>
        <dbReference type="EC" id="4.1.2.50"/>
    </reaction>
</comment>